<sequence length="250" mass="28361">MAAQYDNTDEFRGASFTSATFAAATFRDCDMRRIKIVDSLLVDVNMSGDVRNFLVNDVDVTPFVEAELDRRHPERTQLRAMRTADDFRAMWDTIERLWSGTVARAERLPEAARHERVDDEWSFVETLRHLVFATDAWASRTILDEPMPFHRLGLTHTGYPPTDAAALGIDLDARPSYAAVTEARAGRMALVRGIVDGLTDTELARRCTRAPAPGYPEEPRSVGDCLRVVMEEECEHRRYMVRDLAILEAR</sequence>
<dbReference type="SUPFAM" id="SSF109854">
    <property type="entry name" value="DinB/YfiT-like putative metalloenzymes"/>
    <property type="match status" value="1"/>
</dbReference>
<organism evidence="2 3">
    <name type="scientific">Nonomuraea helvata</name>
    <dbReference type="NCBI Taxonomy" id="37484"/>
    <lineage>
        <taxon>Bacteria</taxon>
        <taxon>Bacillati</taxon>
        <taxon>Actinomycetota</taxon>
        <taxon>Actinomycetes</taxon>
        <taxon>Streptosporangiales</taxon>
        <taxon>Streptosporangiaceae</taxon>
        <taxon>Nonomuraea</taxon>
    </lineage>
</organism>
<dbReference type="Proteomes" id="UP001589532">
    <property type="component" value="Unassembled WGS sequence"/>
</dbReference>
<proteinExistence type="predicted"/>
<accession>A0ABV5SHG9</accession>
<dbReference type="Pfam" id="PF12867">
    <property type="entry name" value="DinB_2"/>
    <property type="match status" value="1"/>
</dbReference>
<evidence type="ECO:0000313" key="3">
    <source>
        <dbReference type="Proteomes" id="UP001589532"/>
    </source>
</evidence>
<comment type="caution">
    <text evidence="2">The sequence shown here is derived from an EMBL/GenBank/DDBJ whole genome shotgun (WGS) entry which is preliminary data.</text>
</comment>
<name>A0ABV5SHG9_9ACTN</name>
<reference evidence="2 3" key="1">
    <citation type="submission" date="2024-09" db="EMBL/GenBank/DDBJ databases">
        <authorList>
            <person name="Sun Q."/>
            <person name="Mori K."/>
        </authorList>
    </citation>
    <scope>NUCLEOTIDE SEQUENCE [LARGE SCALE GENOMIC DNA]</scope>
    <source>
        <strain evidence="2 3">JCM 3143</strain>
    </source>
</reference>
<dbReference type="InterPro" id="IPR034660">
    <property type="entry name" value="DinB/YfiT-like"/>
</dbReference>
<feature type="domain" description="DinB-like" evidence="1">
    <location>
        <begin position="94"/>
        <end position="240"/>
    </location>
</feature>
<dbReference type="InterPro" id="IPR024775">
    <property type="entry name" value="DinB-like"/>
</dbReference>
<dbReference type="SUPFAM" id="SSF141571">
    <property type="entry name" value="Pentapeptide repeat-like"/>
    <property type="match status" value="1"/>
</dbReference>
<dbReference type="EMBL" id="JBHMBW010000104">
    <property type="protein sequence ID" value="MFB9631124.1"/>
    <property type="molecule type" value="Genomic_DNA"/>
</dbReference>
<evidence type="ECO:0000313" key="2">
    <source>
        <dbReference type="EMBL" id="MFB9631124.1"/>
    </source>
</evidence>
<protein>
    <submittedName>
        <fullName evidence="2">DinB family protein</fullName>
    </submittedName>
</protein>
<gene>
    <name evidence="2" type="ORF">ACFFSA_49370</name>
</gene>
<keyword evidence="3" id="KW-1185">Reference proteome</keyword>
<dbReference type="Gene3D" id="1.20.120.450">
    <property type="entry name" value="dinb family like domain"/>
    <property type="match status" value="1"/>
</dbReference>
<dbReference type="RefSeq" id="WP_344999518.1">
    <property type="nucleotide sequence ID" value="NZ_BAAAXV010000009.1"/>
</dbReference>
<evidence type="ECO:0000259" key="1">
    <source>
        <dbReference type="Pfam" id="PF12867"/>
    </source>
</evidence>